<dbReference type="InterPro" id="IPR002925">
    <property type="entry name" value="Dienelactn_hydro"/>
</dbReference>
<reference evidence="2 3" key="1">
    <citation type="submission" date="2020-04" db="EMBL/GenBank/DDBJ databases">
        <title>Novel species.</title>
        <authorList>
            <person name="Teo W.F.A."/>
            <person name="Lipun K."/>
            <person name="Srisuk N."/>
            <person name="Duangmal K."/>
        </authorList>
    </citation>
    <scope>NUCLEOTIDE SEQUENCE [LARGE SCALE GENOMIC DNA]</scope>
    <source>
        <strain evidence="2 3">K13G38</strain>
    </source>
</reference>
<sequence>MDIPVKDGTIRGYLAQPVKEAAGDPPWPGVVVVHDALGLTDDARNITDRFATAGFLALSPDLYSRGGFVRCVKSVFSEMAAGKGRAFDDLDAARGALAGRPDCTGKVGVVGFCMGGGFALVGATRGFDASAPYYGQLPKDLSILDGACPVVANFGKKDPSLRGAAAKLERELSDRGIPHDVKEYPDAGHSFANQFHLGPLNVLGKIVGFSYHRESSEDSWRRVLAFFAEHLR</sequence>
<dbReference type="InterPro" id="IPR029058">
    <property type="entry name" value="AB_hydrolase_fold"/>
</dbReference>
<keyword evidence="3" id="KW-1185">Reference proteome</keyword>
<dbReference type="Gene3D" id="3.40.50.1820">
    <property type="entry name" value="alpha/beta hydrolase"/>
    <property type="match status" value="1"/>
</dbReference>
<dbReference type="InterPro" id="IPR051049">
    <property type="entry name" value="Dienelactone_hydrolase-like"/>
</dbReference>
<evidence type="ECO:0000313" key="2">
    <source>
        <dbReference type="EMBL" id="NKQ55863.1"/>
    </source>
</evidence>
<dbReference type="Proteomes" id="UP000715441">
    <property type="component" value="Unassembled WGS sequence"/>
</dbReference>
<proteinExistence type="predicted"/>
<keyword evidence="2" id="KW-0378">Hydrolase</keyword>
<dbReference type="EMBL" id="JAAXLS010000018">
    <property type="protein sequence ID" value="NKQ55863.1"/>
    <property type="molecule type" value="Genomic_DNA"/>
</dbReference>
<dbReference type="PANTHER" id="PTHR46623:SF6">
    <property type="entry name" value="ALPHA_BETA-HYDROLASES SUPERFAMILY PROTEIN"/>
    <property type="match status" value="1"/>
</dbReference>
<evidence type="ECO:0000259" key="1">
    <source>
        <dbReference type="Pfam" id="PF01738"/>
    </source>
</evidence>
<protein>
    <submittedName>
        <fullName evidence="2">Dienelactone hydrolase family protein</fullName>
    </submittedName>
</protein>
<evidence type="ECO:0000313" key="3">
    <source>
        <dbReference type="Proteomes" id="UP000715441"/>
    </source>
</evidence>
<comment type="caution">
    <text evidence="2">The sequence shown here is derived from an EMBL/GenBank/DDBJ whole genome shotgun (WGS) entry which is preliminary data.</text>
</comment>
<gene>
    <name evidence="2" type="ORF">HFP15_23590</name>
</gene>
<dbReference type="GO" id="GO:0016787">
    <property type="term" value="F:hydrolase activity"/>
    <property type="evidence" value="ECO:0007669"/>
    <property type="project" value="UniProtKB-KW"/>
</dbReference>
<organism evidence="2 3">
    <name type="scientific">Amycolatopsis acididurans</name>
    <dbReference type="NCBI Taxonomy" id="2724524"/>
    <lineage>
        <taxon>Bacteria</taxon>
        <taxon>Bacillati</taxon>
        <taxon>Actinomycetota</taxon>
        <taxon>Actinomycetes</taxon>
        <taxon>Pseudonocardiales</taxon>
        <taxon>Pseudonocardiaceae</taxon>
        <taxon>Amycolatopsis</taxon>
    </lineage>
</organism>
<accession>A0ABX1J7T5</accession>
<dbReference type="SUPFAM" id="SSF53474">
    <property type="entry name" value="alpha/beta-Hydrolases"/>
    <property type="match status" value="1"/>
</dbReference>
<dbReference type="RefSeq" id="WP_168518911.1">
    <property type="nucleotide sequence ID" value="NZ_JAAXLS010000018.1"/>
</dbReference>
<name>A0ABX1J7T5_9PSEU</name>
<dbReference type="PANTHER" id="PTHR46623">
    <property type="entry name" value="CARBOXYMETHYLENEBUTENOLIDASE-RELATED"/>
    <property type="match status" value="1"/>
</dbReference>
<dbReference type="Pfam" id="PF01738">
    <property type="entry name" value="DLH"/>
    <property type="match status" value="1"/>
</dbReference>
<feature type="domain" description="Dienelactone hydrolase" evidence="1">
    <location>
        <begin position="10"/>
        <end position="230"/>
    </location>
</feature>